<sequence length="231" mass="25772">MVQHKPTALWSSSSSAIPINPCLSWPEPLPVTSSGAWSLFKNIKGGIAVNSLKPSQACRTLARQRGVFAIEMAFIMVFLCAIFLFVSDISMQLLQRVSLDRTSYTLVNVLKERRRFYANEEGVVRLSLSQTDHQQMAQIAQRMLGADANAFHLTTESLVGGRHQQYQSANNINCPVAILTPSSPLIPYNLDNEPLPMYQVTVCMQRESWFSRFFNSSSTQTLHSTSAIVGR</sequence>
<organism evidence="2 3">
    <name type="scientific">Photobacterium sanctipauli</name>
    <dbReference type="NCBI Taxonomy" id="1342794"/>
    <lineage>
        <taxon>Bacteria</taxon>
        <taxon>Pseudomonadati</taxon>
        <taxon>Pseudomonadota</taxon>
        <taxon>Gammaproteobacteria</taxon>
        <taxon>Vibrionales</taxon>
        <taxon>Vibrionaceae</taxon>
        <taxon>Photobacterium</taxon>
    </lineage>
</organism>
<keyword evidence="1" id="KW-1133">Transmembrane helix</keyword>
<dbReference type="EMBL" id="PYMA01000011">
    <property type="protein sequence ID" value="PSW18336.1"/>
    <property type="molecule type" value="Genomic_DNA"/>
</dbReference>
<comment type="caution">
    <text evidence="2">The sequence shown here is derived from an EMBL/GenBank/DDBJ whole genome shotgun (WGS) entry which is preliminary data.</text>
</comment>
<proteinExistence type="predicted"/>
<evidence type="ECO:0008006" key="4">
    <source>
        <dbReference type="Google" id="ProtNLM"/>
    </source>
</evidence>
<name>A0A2T3NPX7_9GAMM</name>
<feature type="transmembrane region" description="Helical" evidence="1">
    <location>
        <begin position="66"/>
        <end position="86"/>
    </location>
</feature>
<dbReference type="Proteomes" id="UP000241771">
    <property type="component" value="Unassembled WGS sequence"/>
</dbReference>
<evidence type="ECO:0000313" key="2">
    <source>
        <dbReference type="EMBL" id="PSW18336.1"/>
    </source>
</evidence>
<keyword evidence="3" id="KW-1185">Reference proteome</keyword>
<reference evidence="2 3" key="1">
    <citation type="submission" date="2018-01" db="EMBL/GenBank/DDBJ databases">
        <title>Whole genome sequencing of Histamine producing bacteria.</title>
        <authorList>
            <person name="Butler K."/>
        </authorList>
    </citation>
    <scope>NUCLEOTIDE SEQUENCE [LARGE SCALE GENOMIC DNA]</scope>
    <source>
        <strain evidence="2 3">DSM 100436</strain>
    </source>
</reference>
<evidence type="ECO:0000256" key="1">
    <source>
        <dbReference type="SAM" id="Phobius"/>
    </source>
</evidence>
<evidence type="ECO:0000313" key="3">
    <source>
        <dbReference type="Proteomes" id="UP000241771"/>
    </source>
</evidence>
<dbReference type="Pfam" id="PF16964">
    <property type="entry name" value="TadF"/>
    <property type="match status" value="1"/>
</dbReference>
<dbReference type="InterPro" id="IPR031582">
    <property type="entry name" value="TadF"/>
</dbReference>
<keyword evidence="1" id="KW-0812">Transmembrane</keyword>
<keyword evidence="1" id="KW-0472">Membrane</keyword>
<dbReference type="AlphaFoldDB" id="A0A2T3NPX7"/>
<gene>
    <name evidence="2" type="ORF">C9I98_16680</name>
</gene>
<protein>
    <recommendedName>
        <fullName evidence="4">Membrane associated secretion system protein</fullName>
    </recommendedName>
</protein>
<accession>A0A2T3NPX7</accession>